<reference evidence="8 9" key="1">
    <citation type="submission" date="2019-04" db="EMBL/GenBank/DDBJ databases">
        <authorList>
            <consortium name="Wellcome Sanger Institute Data Sharing"/>
        </authorList>
    </citation>
    <scope>NUCLEOTIDE SEQUENCE [LARGE SCALE GENOMIC DNA]</scope>
</reference>
<dbReference type="SMART" id="SM00367">
    <property type="entry name" value="LRR_CC"/>
    <property type="match status" value="4"/>
</dbReference>
<dbReference type="GO" id="GO:0005524">
    <property type="term" value="F:ATP binding"/>
    <property type="evidence" value="ECO:0007669"/>
    <property type="project" value="UniProtKB-KW"/>
</dbReference>
<dbReference type="FunFam" id="3.80.10.10:FF:000100">
    <property type="entry name" value="Si:dkey-11n14.1"/>
    <property type="match status" value="1"/>
</dbReference>
<dbReference type="GO" id="GO:0005737">
    <property type="term" value="C:cytoplasm"/>
    <property type="evidence" value="ECO:0007669"/>
    <property type="project" value="UniProtKB-SubCell"/>
</dbReference>
<keyword evidence="5" id="KW-0547">Nucleotide-binding</keyword>
<dbReference type="PANTHER" id="PTHR24106">
    <property type="entry name" value="NACHT, LRR AND CARD DOMAINS-CONTAINING"/>
    <property type="match status" value="1"/>
</dbReference>
<dbReference type="Gene3D" id="3.80.10.10">
    <property type="entry name" value="Ribonuclease Inhibitor"/>
    <property type="match status" value="2"/>
</dbReference>
<dbReference type="InterPro" id="IPR027417">
    <property type="entry name" value="P-loop_NTPase"/>
</dbReference>
<comment type="subcellular location">
    <subcellularLocation>
        <location evidence="1">Cytoplasm</location>
    </subcellularLocation>
</comment>
<keyword evidence="3" id="KW-0433">Leucine-rich repeat</keyword>
<evidence type="ECO:0000256" key="4">
    <source>
        <dbReference type="ARBA" id="ARBA00022737"/>
    </source>
</evidence>
<dbReference type="Pfam" id="PF17779">
    <property type="entry name" value="WHD_NOD2"/>
    <property type="match status" value="1"/>
</dbReference>
<keyword evidence="4" id="KW-0677">Repeat</keyword>
<dbReference type="GeneTree" id="ENSGT01150000286927"/>
<dbReference type="Pfam" id="PF05729">
    <property type="entry name" value="NACHT"/>
    <property type="match status" value="1"/>
</dbReference>
<organism evidence="8 9">
    <name type="scientific">Scleropages formosus</name>
    <name type="common">Asian bonytongue</name>
    <name type="synonym">Osteoglossum formosum</name>
    <dbReference type="NCBI Taxonomy" id="113540"/>
    <lineage>
        <taxon>Eukaryota</taxon>
        <taxon>Metazoa</taxon>
        <taxon>Chordata</taxon>
        <taxon>Craniata</taxon>
        <taxon>Vertebrata</taxon>
        <taxon>Euteleostomi</taxon>
        <taxon>Actinopterygii</taxon>
        <taxon>Neopterygii</taxon>
        <taxon>Teleostei</taxon>
        <taxon>Osteoglossocephala</taxon>
        <taxon>Osteoglossomorpha</taxon>
        <taxon>Osteoglossiformes</taxon>
        <taxon>Osteoglossidae</taxon>
        <taxon>Scleropages</taxon>
    </lineage>
</organism>
<dbReference type="InterPro" id="IPR006553">
    <property type="entry name" value="Leu-rich_rpt_Cys-con_subtyp"/>
</dbReference>
<dbReference type="FunFam" id="3.40.50.300:FF:000210">
    <property type="entry name" value="Si:dkey-16p6.1"/>
    <property type="match status" value="1"/>
</dbReference>
<dbReference type="InterPro" id="IPR051261">
    <property type="entry name" value="NLR"/>
</dbReference>
<dbReference type="Ensembl" id="ENSSFOT00015063221.1">
    <property type="protein sequence ID" value="ENSSFOP00015042545.1"/>
    <property type="gene ID" value="ENSSFOG00015022961.2"/>
</dbReference>
<sequence length="827" mass="93417">MKYQHKYRCNLKKKFECVFEGKAKQGNPVLLNKIYTELYITKGGTGGINDEHEVRLIETATKSPAVQDTAIQCSDIFEPLAGETAPIRTVLTKGVAGIGKTVSVHKFILDWAEGKGNQDIHFIFAFPFRDLNLMKGQDYSLIELIHHFIPELKELGSAELERCKTLFIFDGLDESRLPLDFKNNQSWFDVTKTTSLDVLLSNLIKGNLLPSALIWVTSRPAAAGQIPPECVHQVTEIRGFNDPQKDEYFRKRFSNQDLVNRIITHVKSTRSLYIMCHIPVFCWISAIVLEKLFGNENSGEIPKTLTQMYTHFIIFQSSLKNEKYQKERENELYNILKSDREFLLKLGELAFRNLETGNLMFYEEDLKECGIDVSEASVYSGVCTEIFKEECGLYQRKVYCFVHLSVQEYLAALFSVLKRNKKYSFIKQVAAHTENWSDFLNKSVDQALQSKNGHLDLYLRFLLGLSMDSSQSLLYGLLTERRIRSFDTDKTVQYIKKKIRENLSPERTINLFHCLNELNDNSLVEEVQGYLSSGNLSNKHLSPAQWSALAFVLLMSDEELDVFDLKKYIRSEEGLLRLLPVVKISKTALLNQCGLTERCCEALASVLTSNSCSHLRELDLSDNDLQDSGVKILSAGLGNKHCNLDTLRSVLLGNKHGTERGCDSLASALRPNPCSHLRELNLSYNHTGDSGVKLLSDLLEDLHCRLETLQLIQCGLTERCCEALTSVLISNSSHLRELDLSDNDLQDSGVKILSAGLRNKHCKLDTLRLSGCCVTERGCASLASALRSNPCSHLRELDLSYNHPGDSGVKLLSDLLEDPHCRLKTVQ</sequence>
<dbReference type="PROSITE" id="PS50837">
    <property type="entry name" value="NACHT"/>
    <property type="match status" value="1"/>
</dbReference>
<dbReference type="AlphaFoldDB" id="A0A8C9VBG3"/>
<dbReference type="InterPro" id="IPR032675">
    <property type="entry name" value="LRR_dom_sf"/>
</dbReference>
<evidence type="ECO:0000313" key="9">
    <source>
        <dbReference type="Proteomes" id="UP000694397"/>
    </source>
</evidence>
<dbReference type="SMART" id="SM01288">
    <property type="entry name" value="FISNA"/>
    <property type="match status" value="1"/>
</dbReference>
<proteinExistence type="predicted"/>
<dbReference type="InterPro" id="IPR041267">
    <property type="entry name" value="NLRP_HD2"/>
</dbReference>
<evidence type="ECO:0000256" key="5">
    <source>
        <dbReference type="ARBA" id="ARBA00022741"/>
    </source>
</evidence>
<evidence type="ECO:0000256" key="2">
    <source>
        <dbReference type="ARBA" id="ARBA00022490"/>
    </source>
</evidence>
<reference evidence="8" key="3">
    <citation type="submission" date="2025-09" db="UniProtKB">
        <authorList>
            <consortium name="Ensembl"/>
        </authorList>
    </citation>
    <scope>IDENTIFICATION</scope>
</reference>
<keyword evidence="6" id="KW-0067">ATP-binding</keyword>
<dbReference type="Pfam" id="PF14484">
    <property type="entry name" value="FISNA"/>
    <property type="match status" value="1"/>
</dbReference>
<dbReference type="InterPro" id="IPR007111">
    <property type="entry name" value="NACHT_NTPase"/>
</dbReference>
<dbReference type="Gene3D" id="3.40.50.300">
    <property type="entry name" value="P-loop containing nucleotide triphosphate hydrolases"/>
    <property type="match status" value="1"/>
</dbReference>
<evidence type="ECO:0000256" key="1">
    <source>
        <dbReference type="ARBA" id="ARBA00004496"/>
    </source>
</evidence>
<evidence type="ECO:0000313" key="8">
    <source>
        <dbReference type="Ensembl" id="ENSSFOP00015042545.1"/>
    </source>
</evidence>
<evidence type="ECO:0000259" key="7">
    <source>
        <dbReference type="PROSITE" id="PS50837"/>
    </source>
</evidence>
<dbReference type="InterPro" id="IPR041075">
    <property type="entry name" value="NOD1/2_WH"/>
</dbReference>
<gene>
    <name evidence="8" type="primary">LOC114910528</name>
</gene>
<name>A0A8C9VBG3_SCLFO</name>
<protein>
    <recommendedName>
        <fullName evidence="7">NACHT domain-containing protein</fullName>
    </recommendedName>
</protein>
<keyword evidence="9" id="KW-1185">Reference proteome</keyword>
<keyword evidence="2" id="KW-0963">Cytoplasm</keyword>
<dbReference type="Pfam" id="PF17776">
    <property type="entry name" value="NLRC4_HD2"/>
    <property type="match status" value="1"/>
</dbReference>
<dbReference type="InterPro" id="IPR029495">
    <property type="entry name" value="NACHT-assoc"/>
</dbReference>
<dbReference type="Pfam" id="PF13516">
    <property type="entry name" value="LRR_6"/>
    <property type="match status" value="4"/>
</dbReference>
<accession>A0A8C9VBG3</accession>
<dbReference type="SMART" id="SM00368">
    <property type="entry name" value="LRR_RI"/>
    <property type="match status" value="7"/>
</dbReference>
<dbReference type="Proteomes" id="UP000694397">
    <property type="component" value="Chromosome 5"/>
</dbReference>
<reference evidence="8" key="2">
    <citation type="submission" date="2025-08" db="UniProtKB">
        <authorList>
            <consortium name="Ensembl"/>
        </authorList>
    </citation>
    <scope>IDENTIFICATION</scope>
</reference>
<dbReference type="SUPFAM" id="SSF52047">
    <property type="entry name" value="RNI-like"/>
    <property type="match status" value="1"/>
</dbReference>
<evidence type="ECO:0000256" key="3">
    <source>
        <dbReference type="ARBA" id="ARBA00022614"/>
    </source>
</evidence>
<dbReference type="InterPro" id="IPR001611">
    <property type="entry name" value="Leu-rich_rpt"/>
</dbReference>
<evidence type="ECO:0000256" key="6">
    <source>
        <dbReference type="ARBA" id="ARBA00022840"/>
    </source>
</evidence>
<feature type="domain" description="NACHT" evidence="7">
    <location>
        <begin position="88"/>
        <end position="222"/>
    </location>
</feature>